<gene>
    <name evidence="2" type="ORF">SCA03_05250</name>
</gene>
<dbReference type="Proteomes" id="UP000319210">
    <property type="component" value="Unassembled WGS sequence"/>
</dbReference>
<organism evidence="2 3">
    <name type="scientific">Streptomyces cacaoi</name>
    <dbReference type="NCBI Taxonomy" id="1898"/>
    <lineage>
        <taxon>Bacteria</taxon>
        <taxon>Bacillati</taxon>
        <taxon>Actinomycetota</taxon>
        <taxon>Actinomycetes</taxon>
        <taxon>Kitasatosporales</taxon>
        <taxon>Streptomycetaceae</taxon>
        <taxon>Streptomyces</taxon>
    </lineage>
</organism>
<dbReference type="InterPro" id="IPR029044">
    <property type="entry name" value="Nucleotide-diphossugar_trans"/>
</dbReference>
<keyword evidence="3" id="KW-1185">Reference proteome</keyword>
<evidence type="ECO:0000313" key="3">
    <source>
        <dbReference type="Proteomes" id="UP000319210"/>
    </source>
</evidence>
<proteinExistence type="predicted"/>
<comment type="caution">
    <text evidence="2">The sequence shown here is derived from an EMBL/GenBank/DDBJ whole genome shotgun (WGS) entry which is preliminary data.</text>
</comment>
<dbReference type="InterPro" id="IPR001173">
    <property type="entry name" value="Glyco_trans_2-like"/>
</dbReference>
<dbReference type="InterPro" id="IPR050834">
    <property type="entry name" value="Glycosyltransf_2"/>
</dbReference>
<dbReference type="EMBL" id="BJMM01000002">
    <property type="protein sequence ID" value="GEB47974.1"/>
    <property type="molecule type" value="Genomic_DNA"/>
</dbReference>
<dbReference type="AlphaFoldDB" id="A0A4Y3QRF2"/>
<dbReference type="PANTHER" id="PTHR43685">
    <property type="entry name" value="GLYCOSYLTRANSFERASE"/>
    <property type="match status" value="1"/>
</dbReference>
<dbReference type="OrthoDB" id="4547437at2"/>
<name>A0A4Y3QRF2_STRCI</name>
<protein>
    <recommendedName>
        <fullName evidence="1">Glycosyltransferase 2-like domain-containing protein</fullName>
    </recommendedName>
</protein>
<evidence type="ECO:0000259" key="1">
    <source>
        <dbReference type="Pfam" id="PF00535"/>
    </source>
</evidence>
<sequence>MTGTEVLREATGSRRPRIDIICPTYNRSTAIRPTLTGVLEQSVGDWRLLVVSDASSDDTEDVVLGCRDPRIALLRSERHGHPGGPRNVGLAHARAPYIAYLDHDDLWEPHHLRTLLEQLERGAEIVATGATYIDHEGRETGRTEPADMVWHPDLQAVYALFEPARVGHVRGVVESVGGWTTDTAGFEDWDLWWRLGEAGHAFQPVLERTAVIYRGSDTRTESVRARYAIPVGRTDSEDAARGCLDALADDGTRDRLAALYAADFADWWDALARDDRFRTAPGTARAEVLGALRERSDGARTHVFTQLRHARRRDGHLLYDPAWCTSKDQAARMSAVMRDRDVRQREFLHGLLARGASGG</sequence>
<dbReference type="Gene3D" id="3.90.550.10">
    <property type="entry name" value="Spore Coat Polysaccharide Biosynthesis Protein SpsA, Chain A"/>
    <property type="match status" value="1"/>
</dbReference>
<reference evidence="2 3" key="1">
    <citation type="submission" date="2019-06" db="EMBL/GenBank/DDBJ databases">
        <title>Whole genome shotgun sequence of Streptomyces cacaoi subsp. cacaoi NBRC 12748.</title>
        <authorList>
            <person name="Hosoyama A."/>
            <person name="Uohara A."/>
            <person name="Ohji S."/>
            <person name="Ichikawa N."/>
        </authorList>
    </citation>
    <scope>NUCLEOTIDE SEQUENCE [LARGE SCALE GENOMIC DNA]</scope>
    <source>
        <strain evidence="2 3">NBRC 12748</strain>
    </source>
</reference>
<evidence type="ECO:0000313" key="2">
    <source>
        <dbReference type="EMBL" id="GEB47974.1"/>
    </source>
</evidence>
<accession>A0A4Y3QRF2</accession>
<dbReference type="CDD" id="cd00761">
    <property type="entry name" value="Glyco_tranf_GTA_type"/>
    <property type="match status" value="1"/>
</dbReference>
<dbReference type="Pfam" id="PF00535">
    <property type="entry name" value="Glycos_transf_2"/>
    <property type="match status" value="1"/>
</dbReference>
<dbReference type="RefSeq" id="WP_086816368.1">
    <property type="nucleotide sequence ID" value="NZ_BJMM01000002.1"/>
</dbReference>
<dbReference type="PANTHER" id="PTHR43685:SF2">
    <property type="entry name" value="GLYCOSYLTRANSFERASE 2-LIKE DOMAIN-CONTAINING PROTEIN"/>
    <property type="match status" value="1"/>
</dbReference>
<feature type="domain" description="Glycosyltransferase 2-like" evidence="1">
    <location>
        <begin position="20"/>
        <end position="161"/>
    </location>
</feature>
<dbReference type="SUPFAM" id="SSF53448">
    <property type="entry name" value="Nucleotide-diphospho-sugar transferases"/>
    <property type="match status" value="1"/>
</dbReference>